<proteinExistence type="predicted"/>
<dbReference type="GO" id="GO:0004222">
    <property type="term" value="F:metalloendopeptidase activity"/>
    <property type="evidence" value="ECO:0007669"/>
    <property type="project" value="TreeGrafter"/>
</dbReference>
<reference evidence="4 5" key="1">
    <citation type="submission" date="2019-04" db="EMBL/GenBank/DDBJ databases">
        <title>Sphingobacterium olei sp. nov., isolated from oil-contaminated soil.</title>
        <authorList>
            <person name="Liu B."/>
        </authorList>
    </citation>
    <scope>NUCLEOTIDE SEQUENCE [LARGE SCALE GENOMIC DNA]</scope>
    <source>
        <strain evidence="4 5">Y3L14</strain>
    </source>
</reference>
<dbReference type="AlphaFoldDB" id="A0A4U0GSQ0"/>
<protein>
    <submittedName>
        <fullName evidence="4">M23 family metallopeptidase</fullName>
    </submittedName>
</protein>
<dbReference type="PANTHER" id="PTHR21666">
    <property type="entry name" value="PEPTIDASE-RELATED"/>
    <property type="match status" value="1"/>
</dbReference>
<keyword evidence="5" id="KW-1185">Reference proteome</keyword>
<dbReference type="Gene3D" id="2.70.70.10">
    <property type="entry name" value="Glucose Permease (Domain IIA)"/>
    <property type="match status" value="1"/>
</dbReference>
<dbReference type="CDD" id="cd12797">
    <property type="entry name" value="M23_peptidase"/>
    <property type="match status" value="1"/>
</dbReference>
<accession>A0A4U0GSQ0</accession>
<keyword evidence="2" id="KW-0812">Transmembrane</keyword>
<keyword evidence="1" id="KW-0175">Coiled coil</keyword>
<feature type="domain" description="M23ase beta-sheet core" evidence="3">
    <location>
        <begin position="182"/>
        <end position="276"/>
    </location>
</feature>
<sequence>MPLPKNLTKCTIIIVDPEKGSSRSISIPSLHLYNMRYYILIIAVVTAVLITACSMLYTSVGQKDQEREKLLSEISTLQQQIPAANDTLNARNYVERIESKLSKISEYLEKRGVKSFALEDAGGPEYKNLKLAPIEYYSMYDEYMEQLFEGLVYTPTGSPAKPKLTSNFGYRRNPFHGKTIEFHSGMDFRGEKGDKIRSTANGKVVFSGRNSGYGIYVIIRHQNNFETLYGHLSKALVKKGDKITANQVIGEMGSTGRSTGTHLHYEVRKNGRPINPVDFMNLD</sequence>
<keyword evidence="2" id="KW-1133">Transmembrane helix</keyword>
<feature type="coiled-coil region" evidence="1">
    <location>
        <begin position="60"/>
        <end position="87"/>
    </location>
</feature>
<dbReference type="RefSeq" id="WP_136822848.1">
    <property type="nucleotide sequence ID" value="NZ_BMJX01000009.1"/>
</dbReference>
<dbReference type="EMBL" id="SUKA01000009">
    <property type="protein sequence ID" value="TJY61494.1"/>
    <property type="molecule type" value="Genomic_DNA"/>
</dbReference>
<evidence type="ECO:0000313" key="4">
    <source>
        <dbReference type="EMBL" id="TJY61494.1"/>
    </source>
</evidence>
<dbReference type="PANTHER" id="PTHR21666:SF270">
    <property type="entry name" value="MUREIN HYDROLASE ACTIVATOR ENVC"/>
    <property type="match status" value="1"/>
</dbReference>
<dbReference type="OrthoDB" id="9810477at2"/>
<dbReference type="Proteomes" id="UP000309872">
    <property type="component" value="Unassembled WGS sequence"/>
</dbReference>
<dbReference type="FunFam" id="2.70.70.10:FF:000006">
    <property type="entry name" value="M23 family peptidase"/>
    <property type="match status" value="1"/>
</dbReference>
<organism evidence="4 5">
    <name type="scientific">Sphingobacterium alkalisoli</name>
    <dbReference type="NCBI Taxonomy" id="1874115"/>
    <lineage>
        <taxon>Bacteria</taxon>
        <taxon>Pseudomonadati</taxon>
        <taxon>Bacteroidota</taxon>
        <taxon>Sphingobacteriia</taxon>
        <taxon>Sphingobacteriales</taxon>
        <taxon>Sphingobacteriaceae</taxon>
        <taxon>Sphingobacterium</taxon>
    </lineage>
</organism>
<name>A0A4U0GSQ0_9SPHI</name>
<dbReference type="Pfam" id="PF01551">
    <property type="entry name" value="Peptidase_M23"/>
    <property type="match status" value="1"/>
</dbReference>
<comment type="caution">
    <text evidence="4">The sequence shown here is derived from an EMBL/GenBank/DDBJ whole genome shotgun (WGS) entry which is preliminary data.</text>
</comment>
<evidence type="ECO:0000256" key="1">
    <source>
        <dbReference type="SAM" id="Coils"/>
    </source>
</evidence>
<dbReference type="InterPro" id="IPR016047">
    <property type="entry name" value="M23ase_b-sheet_dom"/>
</dbReference>
<gene>
    <name evidence="4" type="ORF">FAZ19_21590</name>
</gene>
<evidence type="ECO:0000259" key="3">
    <source>
        <dbReference type="Pfam" id="PF01551"/>
    </source>
</evidence>
<dbReference type="InterPro" id="IPR050570">
    <property type="entry name" value="Cell_wall_metabolism_enzyme"/>
</dbReference>
<feature type="transmembrane region" description="Helical" evidence="2">
    <location>
        <begin position="37"/>
        <end position="60"/>
    </location>
</feature>
<dbReference type="SUPFAM" id="SSF51261">
    <property type="entry name" value="Duplicated hybrid motif"/>
    <property type="match status" value="1"/>
</dbReference>
<dbReference type="InterPro" id="IPR011055">
    <property type="entry name" value="Dup_hybrid_motif"/>
</dbReference>
<evidence type="ECO:0000256" key="2">
    <source>
        <dbReference type="SAM" id="Phobius"/>
    </source>
</evidence>
<evidence type="ECO:0000313" key="5">
    <source>
        <dbReference type="Proteomes" id="UP000309872"/>
    </source>
</evidence>
<keyword evidence="2" id="KW-0472">Membrane</keyword>